<gene>
    <name evidence="3" type="ORF">GCM10008090_02910</name>
</gene>
<dbReference type="EMBL" id="BMXA01000001">
    <property type="protein sequence ID" value="GGZ97994.1"/>
    <property type="molecule type" value="Genomic_DNA"/>
</dbReference>
<evidence type="ECO:0000313" key="3">
    <source>
        <dbReference type="EMBL" id="GGZ97994.1"/>
    </source>
</evidence>
<protein>
    <recommendedName>
        <fullName evidence="5">SMP-30/Gluconolactonase/LRE-like region domain-containing protein</fullName>
    </recommendedName>
</protein>
<keyword evidence="2" id="KW-0732">Signal</keyword>
<dbReference type="SUPFAM" id="SSF101898">
    <property type="entry name" value="NHL repeat"/>
    <property type="match status" value="1"/>
</dbReference>
<evidence type="ECO:0000256" key="2">
    <source>
        <dbReference type="SAM" id="SignalP"/>
    </source>
</evidence>
<keyword evidence="4" id="KW-1185">Reference proteome</keyword>
<dbReference type="RefSeq" id="WP_189398230.1">
    <property type="nucleotide sequence ID" value="NZ_BMXA01000001.1"/>
</dbReference>
<comment type="caution">
    <text evidence="3">The sequence shown here is derived from an EMBL/GenBank/DDBJ whole genome shotgun (WGS) entry which is preliminary data.</text>
</comment>
<evidence type="ECO:0000256" key="1">
    <source>
        <dbReference type="SAM" id="MobiDB-lite"/>
    </source>
</evidence>
<accession>A0A918VI39</accession>
<dbReference type="Proteomes" id="UP000614811">
    <property type="component" value="Unassembled WGS sequence"/>
</dbReference>
<reference evidence="3" key="2">
    <citation type="submission" date="2020-09" db="EMBL/GenBank/DDBJ databases">
        <authorList>
            <person name="Sun Q."/>
            <person name="Kim S."/>
        </authorList>
    </citation>
    <scope>NUCLEOTIDE SEQUENCE</scope>
    <source>
        <strain evidence="3">KCTC 12711</strain>
    </source>
</reference>
<organism evidence="3 4">
    <name type="scientific">Arenicella chitinivorans</name>
    <dbReference type="NCBI Taxonomy" id="1329800"/>
    <lineage>
        <taxon>Bacteria</taxon>
        <taxon>Pseudomonadati</taxon>
        <taxon>Pseudomonadota</taxon>
        <taxon>Gammaproteobacteria</taxon>
        <taxon>Arenicellales</taxon>
        <taxon>Arenicellaceae</taxon>
        <taxon>Arenicella</taxon>
    </lineage>
</organism>
<reference evidence="3" key="1">
    <citation type="journal article" date="2014" name="Int. J. Syst. Evol. Microbiol.">
        <title>Complete genome sequence of Corynebacterium casei LMG S-19264T (=DSM 44701T), isolated from a smear-ripened cheese.</title>
        <authorList>
            <consortium name="US DOE Joint Genome Institute (JGI-PGF)"/>
            <person name="Walter F."/>
            <person name="Albersmeier A."/>
            <person name="Kalinowski J."/>
            <person name="Ruckert C."/>
        </authorList>
    </citation>
    <scope>NUCLEOTIDE SEQUENCE</scope>
    <source>
        <strain evidence="3">KCTC 12711</strain>
    </source>
</reference>
<dbReference type="AlphaFoldDB" id="A0A918VI39"/>
<proteinExistence type="predicted"/>
<name>A0A918VI39_9GAMM</name>
<evidence type="ECO:0000313" key="4">
    <source>
        <dbReference type="Proteomes" id="UP000614811"/>
    </source>
</evidence>
<evidence type="ECO:0008006" key="5">
    <source>
        <dbReference type="Google" id="ProtNLM"/>
    </source>
</evidence>
<sequence>MKRFAYATVLAAFALALWWFQRPHAPAVPTSDKTPNIEAPSDAIAGTLSTPKKSDSTLTDQPSSVPIYHSKNFLSQLNQPYAFGVIPPSSALVWTSAGDQTFKVADADGNNIRTIESNFEDPYDLTIASSYGHTLLFISEGAIHRHSVDHQAGTRQEQRLLSLPSQAVHGLGFDSVSNTLYLGDSLGRAKFAIQFDDEGNSTMKTITLLTHSTQEEP</sequence>
<feature type="region of interest" description="Disordered" evidence="1">
    <location>
        <begin position="27"/>
        <end position="63"/>
    </location>
</feature>
<feature type="chain" id="PRO_5037297722" description="SMP-30/Gluconolactonase/LRE-like region domain-containing protein" evidence="2">
    <location>
        <begin position="28"/>
        <end position="217"/>
    </location>
</feature>
<feature type="signal peptide" evidence="2">
    <location>
        <begin position="1"/>
        <end position="27"/>
    </location>
</feature>
<feature type="compositionally biased region" description="Polar residues" evidence="1">
    <location>
        <begin position="47"/>
        <end position="63"/>
    </location>
</feature>